<sequence length="190" mass="20525">MGSARFGDVELTYQLREGGERVVLVVRPTLVALQLALEPPGRVGSVALLEPAVRGISGSEQITAALQPVIAAYRSGDKAAAVDGFLRHVCGDGYRAVLDRVISHAFDEALDEADLLFRAEMPAVQQWSFGVGEAGRITRPVLNVLGAESAPRFVDGSELVQRWFPRAERLTAPGAGHLLMCKTRRHRRGA</sequence>
<dbReference type="Gene3D" id="3.40.50.1820">
    <property type="entry name" value="alpha/beta hydrolase"/>
    <property type="match status" value="1"/>
</dbReference>
<dbReference type="Proteomes" id="UP000239290">
    <property type="component" value="Unassembled WGS sequence"/>
</dbReference>
<name>A0A2S8J6F9_RHOOP</name>
<dbReference type="InterPro" id="IPR029058">
    <property type="entry name" value="AB_hydrolase_fold"/>
</dbReference>
<evidence type="ECO:0000313" key="1">
    <source>
        <dbReference type="EMBL" id="PQP22626.1"/>
    </source>
</evidence>
<protein>
    <submittedName>
        <fullName evidence="1">Uncharacterized protein</fullName>
    </submittedName>
</protein>
<dbReference type="AlphaFoldDB" id="A0A2S8J6F9"/>
<dbReference type="EMBL" id="PUIO01000030">
    <property type="protein sequence ID" value="PQP22626.1"/>
    <property type="molecule type" value="Genomic_DNA"/>
</dbReference>
<dbReference type="SUPFAM" id="SSF53474">
    <property type="entry name" value="alpha/beta-Hydrolases"/>
    <property type="match status" value="1"/>
</dbReference>
<gene>
    <name evidence="1" type="ORF">C5613_23570</name>
</gene>
<organism evidence="1 2">
    <name type="scientific">Rhodococcus opacus</name>
    <name type="common">Nocardia opaca</name>
    <dbReference type="NCBI Taxonomy" id="37919"/>
    <lineage>
        <taxon>Bacteria</taxon>
        <taxon>Bacillati</taxon>
        <taxon>Actinomycetota</taxon>
        <taxon>Actinomycetes</taxon>
        <taxon>Mycobacteriales</taxon>
        <taxon>Nocardiaceae</taxon>
        <taxon>Rhodococcus</taxon>
    </lineage>
</organism>
<comment type="caution">
    <text evidence="1">The sequence shown here is derived from an EMBL/GenBank/DDBJ whole genome shotgun (WGS) entry which is preliminary data.</text>
</comment>
<proteinExistence type="predicted"/>
<accession>A0A2S8J6F9</accession>
<evidence type="ECO:0000313" key="2">
    <source>
        <dbReference type="Proteomes" id="UP000239290"/>
    </source>
</evidence>
<dbReference type="RefSeq" id="WP_105418000.1">
    <property type="nucleotide sequence ID" value="NZ_PUIO01000030.1"/>
</dbReference>
<reference evidence="2" key="1">
    <citation type="submission" date="2018-02" db="EMBL/GenBank/DDBJ databases">
        <title>Draft genome sequencing of Rhodococcus opacus KU647198.</title>
        <authorList>
            <person name="Zheng B.-X."/>
        </authorList>
    </citation>
    <scope>NUCLEOTIDE SEQUENCE [LARGE SCALE GENOMIC DNA]</scope>
    <source>
        <strain evidence="2">04-OD7</strain>
    </source>
</reference>